<dbReference type="PIRSF" id="PIRSF003107">
    <property type="entry name" value="PhoU"/>
    <property type="match status" value="1"/>
</dbReference>
<evidence type="ECO:0000256" key="2">
    <source>
        <dbReference type="ARBA" id="ARBA00008107"/>
    </source>
</evidence>
<dbReference type="KEGG" id="uli:ETAA1_50890"/>
<dbReference type="SUPFAM" id="SSF109755">
    <property type="entry name" value="PhoU-like"/>
    <property type="match status" value="1"/>
</dbReference>
<protein>
    <recommendedName>
        <fullName evidence="8">Phosphate-specific transport system accessory protein PhoU</fullName>
    </recommendedName>
</protein>
<name>A0A517Y077_9BACT</name>
<comment type="subunit">
    <text evidence="3 8">Homodimer.</text>
</comment>
<dbReference type="PANTHER" id="PTHR42930">
    <property type="entry name" value="PHOSPHATE-SPECIFIC TRANSPORT SYSTEM ACCESSORY PROTEIN PHOU"/>
    <property type="match status" value="1"/>
</dbReference>
<dbReference type="InterPro" id="IPR038078">
    <property type="entry name" value="PhoU-like_sf"/>
</dbReference>
<keyword evidence="11" id="KW-1185">Reference proteome</keyword>
<evidence type="ECO:0000256" key="4">
    <source>
        <dbReference type="ARBA" id="ARBA00022448"/>
    </source>
</evidence>
<organism evidence="10 11">
    <name type="scientific">Urbifossiella limnaea</name>
    <dbReference type="NCBI Taxonomy" id="2528023"/>
    <lineage>
        <taxon>Bacteria</taxon>
        <taxon>Pseudomonadati</taxon>
        <taxon>Planctomycetota</taxon>
        <taxon>Planctomycetia</taxon>
        <taxon>Gemmatales</taxon>
        <taxon>Gemmataceae</taxon>
        <taxon>Urbifossiella</taxon>
    </lineage>
</organism>
<evidence type="ECO:0000313" key="10">
    <source>
        <dbReference type="EMBL" id="QDU23098.1"/>
    </source>
</evidence>
<dbReference type="NCBIfam" id="TIGR02135">
    <property type="entry name" value="phoU_full"/>
    <property type="match status" value="1"/>
</dbReference>
<comment type="similarity">
    <text evidence="2 8">Belongs to the PhoU family.</text>
</comment>
<dbReference type="GO" id="GO:0005737">
    <property type="term" value="C:cytoplasm"/>
    <property type="evidence" value="ECO:0007669"/>
    <property type="project" value="UniProtKB-SubCell"/>
</dbReference>
<dbReference type="InterPro" id="IPR028366">
    <property type="entry name" value="PhoU"/>
</dbReference>
<dbReference type="InterPro" id="IPR026022">
    <property type="entry name" value="PhoU_dom"/>
</dbReference>
<comment type="function">
    <text evidence="7 8">Plays a role in the regulation of phosphate uptake.</text>
</comment>
<evidence type="ECO:0000313" key="11">
    <source>
        <dbReference type="Proteomes" id="UP000319576"/>
    </source>
</evidence>
<sequence length="234" mass="25632">MGKHLTRDLDDLQRRVTGMAARVEEAIYAALKALQARDRALAAEVIAGDEAVDVLENGIYEECLKIQALHQPVAIDLRRIATTFMVTTDLERMGDLAVDIAERAEALAGLPDVLTAGPPAADGVTLSEKLVGMTDTATAMVREALDAFVNLDAKQARRVVRMDDQVDRMHAEMIRDLIAKMKADPALVEPGVSLFSAVRHLERIADHATNIAEDVVYLVDGDVIRHRPESMRES</sequence>
<evidence type="ECO:0000256" key="3">
    <source>
        <dbReference type="ARBA" id="ARBA00011738"/>
    </source>
</evidence>
<dbReference type="GO" id="GO:0006817">
    <property type="term" value="P:phosphate ion transport"/>
    <property type="evidence" value="ECO:0007669"/>
    <property type="project" value="UniProtKB-KW"/>
</dbReference>
<evidence type="ECO:0000256" key="5">
    <source>
        <dbReference type="ARBA" id="ARBA00022490"/>
    </source>
</evidence>
<evidence type="ECO:0000256" key="1">
    <source>
        <dbReference type="ARBA" id="ARBA00004496"/>
    </source>
</evidence>
<gene>
    <name evidence="10" type="ORF">ETAA1_50890</name>
</gene>
<dbReference type="Gene3D" id="1.20.58.220">
    <property type="entry name" value="Phosphate transport system protein phou homolog 2, domain 2"/>
    <property type="match status" value="1"/>
</dbReference>
<dbReference type="GO" id="GO:0045936">
    <property type="term" value="P:negative regulation of phosphate metabolic process"/>
    <property type="evidence" value="ECO:0007669"/>
    <property type="project" value="InterPro"/>
</dbReference>
<proteinExistence type="inferred from homology"/>
<evidence type="ECO:0000256" key="7">
    <source>
        <dbReference type="ARBA" id="ARBA00056181"/>
    </source>
</evidence>
<keyword evidence="4 8" id="KW-0813">Transport</keyword>
<reference evidence="10 11" key="1">
    <citation type="submission" date="2019-02" db="EMBL/GenBank/DDBJ databases">
        <title>Deep-cultivation of Planctomycetes and their phenomic and genomic characterization uncovers novel biology.</title>
        <authorList>
            <person name="Wiegand S."/>
            <person name="Jogler M."/>
            <person name="Boedeker C."/>
            <person name="Pinto D."/>
            <person name="Vollmers J."/>
            <person name="Rivas-Marin E."/>
            <person name="Kohn T."/>
            <person name="Peeters S.H."/>
            <person name="Heuer A."/>
            <person name="Rast P."/>
            <person name="Oberbeckmann S."/>
            <person name="Bunk B."/>
            <person name="Jeske O."/>
            <person name="Meyerdierks A."/>
            <person name="Storesund J.E."/>
            <person name="Kallscheuer N."/>
            <person name="Luecker S."/>
            <person name="Lage O.M."/>
            <person name="Pohl T."/>
            <person name="Merkel B.J."/>
            <person name="Hornburger P."/>
            <person name="Mueller R.-W."/>
            <person name="Bruemmer F."/>
            <person name="Labrenz M."/>
            <person name="Spormann A.M."/>
            <person name="Op den Camp H."/>
            <person name="Overmann J."/>
            <person name="Amann R."/>
            <person name="Jetten M.S.M."/>
            <person name="Mascher T."/>
            <person name="Medema M.H."/>
            <person name="Devos D.P."/>
            <person name="Kaster A.-K."/>
            <person name="Ovreas L."/>
            <person name="Rohde M."/>
            <person name="Galperin M.Y."/>
            <person name="Jogler C."/>
        </authorList>
    </citation>
    <scope>NUCLEOTIDE SEQUENCE [LARGE SCALE GENOMIC DNA]</scope>
    <source>
        <strain evidence="10 11">ETA_A1</strain>
    </source>
</reference>
<dbReference type="GO" id="GO:0030643">
    <property type="term" value="P:intracellular phosphate ion homeostasis"/>
    <property type="evidence" value="ECO:0007669"/>
    <property type="project" value="InterPro"/>
</dbReference>
<feature type="domain" description="PhoU" evidence="9">
    <location>
        <begin position="132"/>
        <end position="215"/>
    </location>
</feature>
<dbReference type="AlphaFoldDB" id="A0A517Y077"/>
<dbReference type="Proteomes" id="UP000319576">
    <property type="component" value="Chromosome"/>
</dbReference>
<evidence type="ECO:0000256" key="8">
    <source>
        <dbReference type="PIRNR" id="PIRNR003107"/>
    </source>
</evidence>
<comment type="subcellular location">
    <subcellularLocation>
        <location evidence="1 8">Cytoplasm</location>
    </subcellularLocation>
</comment>
<keyword evidence="5 8" id="KW-0963">Cytoplasm</keyword>
<evidence type="ECO:0000256" key="6">
    <source>
        <dbReference type="ARBA" id="ARBA00022592"/>
    </source>
</evidence>
<keyword evidence="6 8" id="KW-0592">Phosphate transport</keyword>
<dbReference type="OrthoDB" id="9814256at2"/>
<evidence type="ECO:0000259" key="9">
    <source>
        <dbReference type="Pfam" id="PF01895"/>
    </source>
</evidence>
<dbReference type="EMBL" id="CP036273">
    <property type="protein sequence ID" value="QDU23098.1"/>
    <property type="molecule type" value="Genomic_DNA"/>
</dbReference>
<dbReference type="Pfam" id="PF01895">
    <property type="entry name" value="PhoU"/>
    <property type="match status" value="2"/>
</dbReference>
<accession>A0A517Y077</accession>
<dbReference type="PANTHER" id="PTHR42930:SF3">
    <property type="entry name" value="PHOSPHATE-SPECIFIC TRANSPORT SYSTEM ACCESSORY PROTEIN PHOU"/>
    <property type="match status" value="1"/>
</dbReference>
<dbReference type="FunFam" id="1.20.58.220:FF:000004">
    <property type="entry name" value="Phosphate-specific transport system accessory protein PhoU"/>
    <property type="match status" value="1"/>
</dbReference>
<feature type="domain" description="PhoU" evidence="9">
    <location>
        <begin position="17"/>
        <end position="103"/>
    </location>
</feature>
<dbReference type="RefSeq" id="WP_145243201.1">
    <property type="nucleotide sequence ID" value="NZ_CP036273.1"/>
</dbReference>